<dbReference type="InterPro" id="IPR023395">
    <property type="entry name" value="MCP_dom_sf"/>
</dbReference>
<evidence type="ECO:0000256" key="14">
    <source>
        <dbReference type="ARBA" id="ARBA00036759"/>
    </source>
</evidence>
<evidence type="ECO:0000256" key="22">
    <source>
        <dbReference type="ARBA" id="ARBA00051520"/>
    </source>
</evidence>
<evidence type="ECO:0000256" key="25">
    <source>
        <dbReference type="ARBA" id="ARBA00074760"/>
    </source>
</evidence>
<evidence type="ECO:0000256" key="16">
    <source>
        <dbReference type="ARBA" id="ARBA00042368"/>
    </source>
</evidence>
<comment type="catalytic activity">
    <reaction evidence="19">
        <text>(S)-malate(out) + phosphate(in) + H(+)(in) = (S)-malate(in) + phosphate(out) + H(+)(out)</text>
        <dbReference type="Rhea" id="RHEA:73299"/>
        <dbReference type="ChEBI" id="CHEBI:15378"/>
        <dbReference type="ChEBI" id="CHEBI:15589"/>
        <dbReference type="ChEBI" id="CHEBI:43474"/>
    </reaction>
</comment>
<keyword evidence="8" id="KW-0496">Mitochondrion</keyword>
<comment type="caution">
    <text evidence="28">The sequence shown here is derived from an EMBL/GenBank/DDBJ whole genome shotgun (WGS) entry which is preliminary data.</text>
</comment>
<proteinExistence type="inferred from homology"/>
<evidence type="ECO:0000256" key="1">
    <source>
        <dbReference type="ARBA" id="ARBA00004448"/>
    </source>
</evidence>
<comment type="catalytic activity">
    <reaction evidence="18">
        <text>a long-chain fatty acid(out) = a long-chain fatty acid(in)</text>
        <dbReference type="Rhea" id="RHEA:39283"/>
        <dbReference type="ChEBI" id="CHEBI:57560"/>
    </reaction>
</comment>
<dbReference type="Proteomes" id="UP000516260">
    <property type="component" value="Chromosome 8"/>
</dbReference>
<comment type="function">
    <text evidence="24">Antiporter that exports dicarboxylate intermediates of the Krebs cycle in exchange for phosphate plus a proton across the inner membrane of mitochondria, a process driven by mitochondrial motive force with an overall impact on glycolysis, glutaminolysis and glutathione-dependent redox balance. Continuous export of oxaloacetate and related four-carbon dicarboxylates from mitochondrial matrix into the cytosol negatively regulates the oxidation of acetyl-CoA substrates via the Krebs cycle, lowering the ATP/ADP ratio and reactive oxygen species (ROS) production. May mediate inducible proton entry into the mitochondrial matrix affecting ATP turnover as a protection mechanism against oxidative stress. The proton currents are most likely associated with fatty acid flipping across the inner membrane of mitochondria in a metabolic process regulated by free fatty acids and purine nucleotides.</text>
</comment>
<keyword evidence="5" id="KW-0677">Repeat</keyword>
<evidence type="ECO:0000256" key="23">
    <source>
        <dbReference type="ARBA" id="ARBA00052608"/>
    </source>
</evidence>
<sequence>MVGLKPSDVPPPLGVKMASAGAAACIADIVTFPLDTAKVRLQIQGEKTAVEGIRYRGVFGTISTMDPDRGAQRQLCFASVRIGLYDTVRDFYTGGKENPNVLIRILAGCTTGAMAVSFAQPTDVVKVRFQAQMNLNSVTRRYSGTMQAYKHIYQNEGFRGLWKGTLPNITRNALVNCTELVTYDMIKEAILRHKLMSDNLPCHFVSAFGAGFVTTVIASPVDVVKTRYMNSPPGQYRSAINCAWTMMTKEGPTAFYKGFVPSFLRLGSWNIVMFVSFEQIKRAMMVTKKKIEAKN</sequence>
<evidence type="ECO:0000256" key="21">
    <source>
        <dbReference type="ARBA" id="ARBA00050909"/>
    </source>
</evidence>
<evidence type="ECO:0000256" key="5">
    <source>
        <dbReference type="ARBA" id="ARBA00022737"/>
    </source>
</evidence>
<evidence type="ECO:0000256" key="18">
    <source>
        <dbReference type="ARBA" id="ARBA00044461"/>
    </source>
</evidence>
<dbReference type="SUPFAM" id="SSF103506">
    <property type="entry name" value="Mitochondrial carrier"/>
    <property type="match status" value="1"/>
</dbReference>
<evidence type="ECO:0000256" key="3">
    <source>
        <dbReference type="ARBA" id="ARBA00022448"/>
    </source>
</evidence>
<dbReference type="InterPro" id="IPR002067">
    <property type="entry name" value="MCP"/>
</dbReference>
<comment type="catalytic activity">
    <reaction evidence="11">
        <text>H(+)(in) = H(+)(out)</text>
        <dbReference type="Rhea" id="RHEA:34979"/>
        <dbReference type="ChEBI" id="CHEBI:15378"/>
    </reaction>
</comment>
<evidence type="ECO:0000256" key="27">
    <source>
        <dbReference type="RuleBase" id="RU000488"/>
    </source>
</evidence>
<evidence type="ECO:0000256" key="17">
    <source>
        <dbReference type="ARBA" id="ARBA00042647"/>
    </source>
</evidence>
<comment type="catalytic activity">
    <reaction evidence="13">
        <text>phosphate(in) = phosphate(out)</text>
        <dbReference type="Rhea" id="RHEA:32823"/>
        <dbReference type="ChEBI" id="CHEBI:43474"/>
    </reaction>
</comment>
<evidence type="ECO:0000256" key="7">
    <source>
        <dbReference type="ARBA" id="ARBA00022989"/>
    </source>
</evidence>
<keyword evidence="29" id="KW-1185">Reference proteome</keyword>
<comment type="catalytic activity">
    <reaction evidence="20">
        <text>oxaloacetate(out) + phosphate(in) + H(+)(in) = oxaloacetate(in) + phosphate(out) + H(+)(out)</text>
        <dbReference type="Rhea" id="RHEA:73303"/>
        <dbReference type="ChEBI" id="CHEBI:15378"/>
        <dbReference type="ChEBI" id="CHEBI:16452"/>
        <dbReference type="ChEBI" id="CHEBI:43474"/>
    </reaction>
</comment>
<dbReference type="AlphaFoldDB" id="A0A4Z2B2M9"/>
<keyword evidence="9 26" id="KW-0472">Membrane</keyword>
<comment type="similarity">
    <text evidence="2 27">Belongs to the mitochondrial carrier (TC 2.A.29) family.</text>
</comment>
<comment type="catalytic activity">
    <reaction evidence="21">
        <text>sulfate(out) + phosphate(in) + H(+)(in) = sulfate(in) + phosphate(out) + H(+)(out)</text>
        <dbReference type="Rhea" id="RHEA:73391"/>
        <dbReference type="ChEBI" id="CHEBI:15378"/>
        <dbReference type="ChEBI" id="CHEBI:16189"/>
        <dbReference type="ChEBI" id="CHEBI:43474"/>
    </reaction>
</comment>
<comment type="subunit">
    <text evidence="15">Homotetramer. Adopts an asymmetrical dimer of dimers functional form.</text>
</comment>
<evidence type="ECO:0000256" key="12">
    <source>
        <dbReference type="ARBA" id="ARBA00035830"/>
    </source>
</evidence>
<evidence type="ECO:0000313" key="28">
    <source>
        <dbReference type="EMBL" id="TNM85838.1"/>
    </source>
</evidence>
<dbReference type="GO" id="GO:0005743">
    <property type="term" value="C:mitochondrial inner membrane"/>
    <property type="evidence" value="ECO:0007669"/>
    <property type="project" value="UniProtKB-SubCell"/>
</dbReference>
<reference evidence="28 29" key="1">
    <citation type="submission" date="2019-04" db="EMBL/GenBank/DDBJ databases">
        <title>The sequence and de novo assembly of Takifugu bimaculatus genome using PacBio and Hi-C technologies.</title>
        <authorList>
            <person name="Xu P."/>
            <person name="Liu B."/>
            <person name="Zhou Z."/>
        </authorList>
    </citation>
    <scope>NUCLEOTIDE SEQUENCE [LARGE SCALE GENOMIC DNA]</scope>
    <source>
        <strain evidence="28">TB-2018</strain>
        <tissue evidence="28">Muscle</tissue>
    </source>
</reference>
<dbReference type="EMBL" id="SWLE01000021">
    <property type="protein sequence ID" value="TNM85838.1"/>
    <property type="molecule type" value="Genomic_DNA"/>
</dbReference>
<dbReference type="GO" id="GO:0055085">
    <property type="term" value="P:transmembrane transport"/>
    <property type="evidence" value="ECO:0007669"/>
    <property type="project" value="InterPro"/>
</dbReference>
<protein>
    <recommendedName>
        <fullName evidence="25">Dicarboxylate carrier UCP2</fullName>
    </recommendedName>
    <alternativeName>
        <fullName evidence="17">Mitochondrial uncoupling protein 2</fullName>
    </alternativeName>
    <alternativeName>
        <fullName evidence="16">Solute carrier family 25 member 8</fullName>
    </alternativeName>
</protein>
<keyword evidence="3 27" id="KW-0813">Transport</keyword>
<keyword evidence="7" id="KW-1133">Transmembrane helix</keyword>
<comment type="catalytic activity">
    <reaction evidence="14">
        <text>(S)-malate(out) = (S)-malate(in)</text>
        <dbReference type="Rhea" id="RHEA:74555"/>
        <dbReference type="ChEBI" id="CHEBI:15589"/>
    </reaction>
</comment>
<evidence type="ECO:0000256" key="6">
    <source>
        <dbReference type="ARBA" id="ARBA00022792"/>
    </source>
</evidence>
<evidence type="ECO:0000256" key="8">
    <source>
        <dbReference type="ARBA" id="ARBA00023128"/>
    </source>
</evidence>
<name>A0A4Z2B2M9_9TELE</name>
<dbReference type="Gene3D" id="1.50.40.10">
    <property type="entry name" value="Mitochondrial carrier domain"/>
    <property type="match status" value="1"/>
</dbReference>
<evidence type="ECO:0000256" key="4">
    <source>
        <dbReference type="ARBA" id="ARBA00022692"/>
    </source>
</evidence>
<keyword evidence="6" id="KW-0999">Mitochondrion inner membrane</keyword>
<dbReference type="PROSITE" id="PS50920">
    <property type="entry name" value="SOLCAR"/>
    <property type="match status" value="3"/>
</dbReference>
<evidence type="ECO:0000256" key="19">
    <source>
        <dbReference type="ARBA" id="ARBA00050147"/>
    </source>
</evidence>
<feature type="repeat" description="Solcar" evidence="26">
    <location>
        <begin position="11"/>
        <end position="91"/>
    </location>
</feature>
<accession>A0A4Z2B2M9</accession>
<evidence type="ECO:0000256" key="20">
    <source>
        <dbReference type="ARBA" id="ARBA00050345"/>
    </source>
</evidence>
<evidence type="ECO:0000313" key="29">
    <source>
        <dbReference type="Proteomes" id="UP000516260"/>
    </source>
</evidence>
<dbReference type="PRINTS" id="PR00784">
    <property type="entry name" value="MTUNCOUPLING"/>
</dbReference>
<keyword evidence="4 26" id="KW-0812">Transmembrane</keyword>
<evidence type="ECO:0000256" key="9">
    <source>
        <dbReference type="ARBA" id="ARBA00023136"/>
    </source>
</evidence>
<evidence type="ECO:0000256" key="13">
    <source>
        <dbReference type="ARBA" id="ARBA00036616"/>
    </source>
</evidence>
<gene>
    <name evidence="28" type="ORF">fugu_008109</name>
</gene>
<comment type="catalytic activity">
    <reaction evidence="22">
        <text>malonate(out) + phosphate(in) + H(+)(in) = malonate(in) + phosphate(out) + H(+)(out)</text>
        <dbReference type="Rhea" id="RHEA:73387"/>
        <dbReference type="ChEBI" id="CHEBI:15378"/>
        <dbReference type="ChEBI" id="CHEBI:15792"/>
        <dbReference type="ChEBI" id="CHEBI:43474"/>
    </reaction>
</comment>
<evidence type="ECO:0000256" key="11">
    <source>
        <dbReference type="ARBA" id="ARBA00024169"/>
    </source>
</evidence>
<feature type="repeat" description="Solcar" evidence="26">
    <location>
        <begin position="198"/>
        <end position="283"/>
    </location>
</feature>
<comment type="catalytic activity">
    <reaction evidence="23">
        <text>L-aspartate(out) + phosphate(in) + H(+)(in) = L-aspartate(in) + phosphate(out) + H(+)(out)</text>
        <dbReference type="Rhea" id="RHEA:73307"/>
        <dbReference type="ChEBI" id="CHEBI:15378"/>
        <dbReference type="ChEBI" id="CHEBI:29991"/>
        <dbReference type="ChEBI" id="CHEBI:43474"/>
    </reaction>
</comment>
<comment type="catalytic activity">
    <reaction evidence="12">
        <text>L-aspartate(out) = L-aspartate(in)</text>
        <dbReference type="Rhea" id="RHEA:66332"/>
        <dbReference type="ChEBI" id="CHEBI:29991"/>
    </reaction>
</comment>
<evidence type="ECO:0000256" key="26">
    <source>
        <dbReference type="PROSITE-ProRule" id="PRU00282"/>
    </source>
</evidence>
<dbReference type="PANTHER" id="PTHR45618">
    <property type="entry name" value="MITOCHONDRIAL DICARBOXYLATE CARRIER-RELATED"/>
    <property type="match status" value="1"/>
</dbReference>
<dbReference type="InterPro" id="IPR050391">
    <property type="entry name" value="Mito_Metabolite_Transporter"/>
</dbReference>
<organism evidence="28 29">
    <name type="scientific">Takifugu bimaculatus</name>
    <dbReference type="NCBI Taxonomy" id="433685"/>
    <lineage>
        <taxon>Eukaryota</taxon>
        <taxon>Metazoa</taxon>
        <taxon>Chordata</taxon>
        <taxon>Craniata</taxon>
        <taxon>Vertebrata</taxon>
        <taxon>Euteleostomi</taxon>
        <taxon>Actinopterygii</taxon>
        <taxon>Neopterygii</taxon>
        <taxon>Teleostei</taxon>
        <taxon>Neoteleostei</taxon>
        <taxon>Acanthomorphata</taxon>
        <taxon>Eupercaria</taxon>
        <taxon>Tetraodontiformes</taxon>
        <taxon>Tetradontoidea</taxon>
        <taxon>Tetraodontidae</taxon>
        <taxon>Takifugu</taxon>
    </lineage>
</organism>
<evidence type="ECO:0000256" key="24">
    <source>
        <dbReference type="ARBA" id="ARBA00054589"/>
    </source>
</evidence>
<dbReference type="FunFam" id="1.50.40.10:FF:000008">
    <property type="entry name" value="Mitochondrial uncoupling protein 2"/>
    <property type="match status" value="1"/>
</dbReference>
<dbReference type="Pfam" id="PF00153">
    <property type="entry name" value="Mito_carr"/>
    <property type="match status" value="3"/>
</dbReference>
<feature type="repeat" description="Solcar" evidence="26">
    <location>
        <begin position="99"/>
        <end position="189"/>
    </location>
</feature>
<comment type="catalytic activity">
    <reaction evidence="10">
        <text>chloride(in) = chloride(out)</text>
        <dbReference type="Rhea" id="RHEA:29823"/>
        <dbReference type="ChEBI" id="CHEBI:17996"/>
    </reaction>
</comment>
<evidence type="ECO:0000256" key="2">
    <source>
        <dbReference type="ARBA" id="ARBA00006375"/>
    </source>
</evidence>
<evidence type="ECO:0000256" key="15">
    <source>
        <dbReference type="ARBA" id="ARBA00038614"/>
    </source>
</evidence>
<evidence type="ECO:0000256" key="10">
    <source>
        <dbReference type="ARBA" id="ARBA00024167"/>
    </source>
</evidence>
<dbReference type="InterPro" id="IPR018108">
    <property type="entry name" value="MCP_transmembrane"/>
</dbReference>
<comment type="subcellular location">
    <subcellularLocation>
        <location evidence="1">Mitochondrion inner membrane</location>
        <topology evidence="1">Multi-pass membrane protein</topology>
    </subcellularLocation>
</comment>